<proteinExistence type="predicted"/>
<feature type="compositionally biased region" description="Polar residues" evidence="1">
    <location>
        <begin position="19"/>
        <end position="29"/>
    </location>
</feature>
<sequence length="81" mass="8924">MFQKRTNRRCEKSPPTEPPSLSQLGLRSTPVNRVIIHNRVTKDLTHSTPTQPTGTITTSSACKLTKDCDGLMHGEPTHGLD</sequence>
<dbReference type="Proteomes" id="UP000324222">
    <property type="component" value="Unassembled WGS sequence"/>
</dbReference>
<organism evidence="2 3">
    <name type="scientific">Portunus trituberculatus</name>
    <name type="common">Swimming crab</name>
    <name type="synonym">Neptunus trituberculatus</name>
    <dbReference type="NCBI Taxonomy" id="210409"/>
    <lineage>
        <taxon>Eukaryota</taxon>
        <taxon>Metazoa</taxon>
        <taxon>Ecdysozoa</taxon>
        <taxon>Arthropoda</taxon>
        <taxon>Crustacea</taxon>
        <taxon>Multicrustacea</taxon>
        <taxon>Malacostraca</taxon>
        <taxon>Eumalacostraca</taxon>
        <taxon>Eucarida</taxon>
        <taxon>Decapoda</taxon>
        <taxon>Pleocyemata</taxon>
        <taxon>Brachyura</taxon>
        <taxon>Eubrachyura</taxon>
        <taxon>Portunoidea</taxon>
        <taxon>Portunidae</taxon>
        <taxon>Portuninae</taxon>
        <taxon>Portunus</taxon>
    </lineage>
</organism>
<reference evidence="2 3" key="1">
    <citation type="submission" date="2019-05" db="EMBL/GenBank/DDBJ databases">
        <title>Another draft genome of Portunus trituberculatus and its Hox gene families provides insights of decapod evolution.</title>
        <authorList>
            <person name="Jeong J.-H."/>
            <person name="Song I."/>
            <person name="Kim S."/>
            <person name="Choi T."/>
            <person name="Kim D."/>
            <person name="Ryu S."/>
            <person name="Kim W."/>
        </authorList>
    </citation>
    <scope>NUCLEOTIDE SEQUENCE [LARGE SCALE GENOMIC DNA]</scope>
    <source>
        <tissue evidence="2">Muscle</tissue>
    </source>
</reference>
<evidence type="ECO:0000256" key="1">
    <source>
        <dbReference type="SAM" id="MobiDB-lite"/>
    </source>
</evidence>
<dbReference type="AlphaFoldDB" id="A0A5B7GD62"/>
<name>A0A5B7GD62_PORTR</name>
<evidence type="ECO:0000313" key="2">
    <source>
        <dbReference type="EMBL" id="MPC55506.1"/>
    </source>
</evidence>
<evidence type="ECO:0000313" key="3">
    <source>
        <dbReference type="Proteomes" id="UP000324222"/>
    </source>
</evidence>
<accession>A0A5B7GD62</accession>
<gene>
    <name evidence="2" type="ORF">E2C01_049444</name>
</gene>
<keyword evidence="3" id="KW-1185">Reference proteome</keyword>
<feature type="region of interest" description="Disordered" evidence="1">
    <location>
        <begin position="1"/>
        <end position="29"/>
    </location>
</feature>
<protein>
    <submittedName>
        <fullName evidence="2">Uncharacterized protein</fullName>
    </submittedName>
</protein>
<comment type="caution">
    <text evidence="2">The sequence shown here is derived from an EMBL/GenBank/DDBJ whole genome shotgun (WGS) entry which is preliminary data.</text>
</comment>
<dbReference type="EMBL" id="VSRR010013239">
    <property type="protein sequence ID" value="MPC55506.1"/>
    <property type="molecule type" value="Genomic_DNA"/>
</dbReference>